<dbReference type="eggNOG" id="COG0604">
    <property type="taxonomic scope" value="Bacteria"/>
</dbReference>
<protein>
    <submittedName>
        <fullName evidence="4">Zinc-binding dehydrogenase</fullName>
    </submittedName>
</protein>
<dbReference type="GO" id="GO:0016491">
    <property type="term" value="F:oxidoreductase activity"/>
    <property type="evidence" value="ECO:0007669"/>
    <property type="project" value="InterPro"/>
</dbReference>
<dbReference type="EMBL" id="HG964446">
    <property type="protein sequence ID" value="CDO86345.1"/>
    <property type="molecule type" value="Genomic_DNA"/>
</dbReference>
<feature type="domain" description="Enoyl reductase (ER)" evidence="3">
    <location>
        <begin position="15"/>
        <end position="308"/>
    </location>
</feature>
<dbReference type="STRING" id="47839.BN973_00688"/>
<dbReference type="InterPro" id="IPR051603">
    <property type="entry name" value="Zinc-ADH_QOR/CCCR"/>
</dbReference>
<dbReference type="Proteomes" id="UP000028880">
    <property type="component" value="Unassembled WGS sequence"/>
</dbReference>
<dbReference type="SUPFAM" id="SSF51735">
    <property type="entry name" value="NAD(P)-binding Rossmann-fold domains"/>
    <property type="match status" value="1"/>
</dbReference>
<evidence type="ECO:0000313" key="4">
    <source>
        <dbReference type="EMBL" id="CDO86345.1"/>
    </source>
</evidence>
<accession>A0A024JR75</accession>
<gene>
    <name evidence="4" type="ORF">BN973_00688</name>
</gene>
<dbReference type="Gene3D" id="3.40.50.720">
    <property type="entry name" value="NAD(P)-binding Rossmann-like Domain"/>
    <property type="match status" value="1"/>
</dbReference>
<keyword evidence="1" id="KW-0521">NADP</keyword>
<reference evidence="4" key="2">
    <citation type="submission" date="2014-04" db="EMBL/GenBank/DDBJ databases">
        <authorList>
            <person name="Urmite Genomes U."/>
        </authorList>
    </citation>
    <scope>NUCLEOTIDE SEQUENCE</scope>
    <source>
        <strain evidence="4">DSM 44626</strain>
    </source>
</reference>
<evidence type="ECO:0000256" key="1">
    <source>
        <dbReference type="ARBA" id="ARBA00022857"/>
    </source>
</evidence>
<dbReference type="CDD" id="cd05289">
    <property type="entry name" value="MDR_like_2"/>
    <property type="match status" value="1"/>
</dbReference>
<feature type="region of interest" description="Disordered" evidence="2">
    <location>
        <begin position="310"/>
        <end position="341"/>
    </location>
</feature>
<dbReference type="HOGENOM" id="CLU_026673_3_3_11"/>
<dbReference type="InterPro" id="IPR013154">
    <property type="entry name" value="ADH-like_N"/>
</dbReference>
<dbReference type="Gene3D" id="3.90.180.10">
    <property type="entry name" value="Medium-chain alcohol dehydrogenases, catalytic domain"/>
    <property type="match status" value="1"/>
</dbReference>
<reference evidence="4" key="1">
    <citation type="journal article" date="2014" name="Genome Announc.">
        <title>Draft Genome Sequence of Mycobacterium triplex DSM 44626.</title>
        <authorList>
            <person name="Sassi M."/>
            <person name="Croce O."/>
            <person name="Robert C."/>
            <person name="Raoult D."/>
            <person name="Drancourt M."/>
        </authorList>
    </citation>
    <scope>NUCLEOTIDE SEQUENCE [LARGE SCALE GENOMIC DNA]</scope>
    <source>
        <strain evidence="4">DSM 44626</strain>
    </source>
</reference>
<dbReference type="InterPro" id="IPR020843">
    <property type="entry name" value="ER"/>
</dbReference>
<dbReference type="InterPro" id="IPR036291">
    <property type="entry name" value="NAD(P)-bd_dom_sf"/>
</dbReference>
<dbReference type="Pfam" id="PF08240">
    <property type="entry name" value="ADH_N"/>
    <property type="match status" value="1"/>
</dbReference>
<evidence type="ECO:0000256" key="2">
    <source>
        <dbReference type="SAM" id="MobiDB-lite"/>
    </source>
</evidence>
<dbReference type="SUPFAM" id="SSF50129">
    <property type="entry name" value="GroES-like"/>
    <property type="match status" value="1"/>
</dbReference>
<dbReference type="AlphaFoldDB" id="A0A024JR75"/>
<dbReference type="InterPro" id="IPR011032">
    <property type="entry name" value="GroES-like_sf"/>
</dbReference>
<evidence type="ECO:0000259" key="3">
    <source>
        <dbReference type="SMART" id="SM00829"/>
    </source>
</evidence>
<organism evidence="4">
    <name type="scientific">Mycobacterium triplex</name>
    <dbReference type="NCBI Taxonomy" id="47839"/>
    <lineage>
        <taxon>Bacteria</taxon>
        <taxon>Bacillati</taxon>
        <taxon>Actinomycetota</taxon>
        <taxon>Actinomycetes</taxon>
        <taxon>Mycobacteriales</taxon>
        <taxon>Mycobacteriaceae</taxon>
        <taxon>Mycobacterium</taxon>
        <taxon>Mycobacterium simiae complex</taxon>
    </lineage>
</organism>
<dbReference type="PANTHER" id="PTHR44154">
    <property type="entry name" value="QUINONE OXIDOREDUCTASE"/>
    <property type="match status" value="1"/>
</dbReference>
<feature type="compositionally biased region" description="Basic and acidic residues" evidence="2">
    <location>
        <begin position="321"/>
        <end position="334"/>
    </location>
</feature>
<proteinExistence type="predicted"/>
<name>A0A024JR75_9MYCO</name>
<dbReference type="PANTHER" id="PTHR44154:SF1">
    <property type="entry name" value="QUINONE OXIDOREDUCTASE"/>
    <property type="match status" value="1"/>
</dbReference>
<dbReference type="SMART" id="SM00829">
    <property type="entry name" value="PKS_ER"/>
    <property type="match status" value="1"/>
</dbReference>
<sequence length="341" mass="35605">MTAAVARAVRFDRYGDRDVLYVTDIDMPTPGEGEVVVEVRAAGINPGEAAIRSGAMHEMFPATFPSGEGSDLAGVVTATGPGVSEFAVGDEVLGFSFRRSSHATHTAVPVHQLIRKPPQLSWEAAGSLYVVGATAYAAVRAVAPQPGETVVVSAAAGGVGSLVVQLLVLREARVLGIAGPGNAEWLRAHGVIPIAYGDGLAERLRDAAPNGIDAFIDLFGPEYVQLAVQLGVAPERIDTIISFQKAGEVGAKTEGSTDASTPEVLAEIADLVAGGAVDFDIAATFPLERVAHAFEELERRHTHGKIVLLPQVSPQPSGGADLHDLDDHEDHGEHQVAAQDQ</sequence>
<dbReference type="OrthoDB" id="4512359at2"/>
<dbReference type="Pfam" id="PF13602">
    <property type="entry name" value="ADH_zinc_N_2"/>
    <property type="match status" value="1"/>
</dbReference>